<dbReference type="GO" id="GO:0016740">
    <property type="term" value="F:transferase activity"/>
    <property type="evidence" value="ECO:0007669"/>
    <property type="project" value="UniProtKB-KW"/>
</dbReference>
<accession>A0A2H0XAW0</accession>
<organism evidence="1 2">
    <name type="scientific">candidate division WWE3 bacterium CG08_land_8_20_14_0_20_41_10</name>
    <dbReference type="NCBI Taxonomy" id="1975085"/>
    <lineage>
        <taxon>Bacteria</taxon>
        <taxon>Katanobacteria</taxon>
    </lineage>
</organism>
<reference evidence="2" key="1">
    <citation type="submission" date="2017-09" db="EMBL/GenBank/DDBJ databases">
        <title>Depth-based differentiation of microbial function through sediment-hosted aquifers and enrichment of novel symbionts in the deep terrestrial subsurface.</title>
        <authorList>
            <person name="Probst A.J."/>
            <person name="Ladd B."/>
            <person name="Jarett J.K."/>
            <person name="Geller-Mcgrath D.E."/>
            <person name="Sieber C.M.K."/>
            <person name="Emerson J.B."/>
            <person name="Anantharaman K."/>
            <person name="Thomas B.C."/>
            <person name="Malmstrom R."/>
            <person name="Stieglmeier M."/>
            <person name="Klingl A."/>
            <person name="Woyke T."/>
            <person name="Ryan C.M."/>
            <person name="Banfield J.F."/>
        </authorList>
    </citation>
    <scope>NUCLEOTIDE SEQUENCE [LARGE SCALE GENOMIC DNA]</scope>
</reference>
<dbReference type="Gene3D" id="3.90.550.10">
    <property type="entry name" value="Spore Coat Polysaccharide Biosynthesis Protein SpsA, Chain A"/>
    <property type="match status" value="1"/>
</dbReference>
<name>A0A2H0XAW0_UNCKA</name>
<dbReference type="PANTHER" id="PTHR43179:SF7">
    <property type="entry name" value="RHAMNOSYLTRANSFERASE WBBL"/>
    <property type="match status" value="1"/>
</dbReference>
<dbReference type="Pfam" id="PF13641">
    <property type="entry name" value="Glyco_tranf_2_3"/>
    <property type="match status" value="1"/>
</dbReference>
<dbReference type="AlphaFoldDB" id="A0A2H0XAW0"/>
<proteinExistence type="predicted"/>
<evidence type="ECO:0000313" key="1">
    <source>
        <dbReference type="EMBL" id="PIS22077.1"/>
    </source>
</evidence>
<dbReference type="Proteomes" id="UP000231252">
    <property type="component" value="Unassembled WGS sequence"/>
</dbReference>
<feature type="non-terminal residue" evidence="1">
    <location>
        <position position="1"/>
    </location>
</feature>
<dbReference type="SUPFAM" id="SSF53448">
    <property type="entry name" value="Nucleotide-diphospho-sugar transferases"/>
    <property type="match status" value="1"/>
</dbReference>
<dbReference type="PANTHER" id="PTHR43179">
    <property type="entry name" value="RHAMNOSYLTRANSFERASE WBBL"/>
    <property type="match status" value="1"/>
</dbReference>
<protein>
    <submittedName>
        <fullName evidence="1">Glycosyl transferase family 2</fullName>
    </submittedName>
</protein>
<dbReference type="EMBL" id="PEYU01000087">
    <property type="protein sequence ID" value="PIS22077.1"/>
    <property type="molecule type" value="Genomic_DNA"/>
</dbReference>
<comment type="caution">
    <text evidence="1">The sequence shown here is derived from an EMBL/GenBank/DDBJ whole genome shotgun (WGS) entry which is preliminary data.</text>
</comment>
<sequence>PKPGCIEGVMDFMEAHGEVGVATAKLVLRNGSLDMDAHRGFPTPWTALTHFTKLSRLFPKSQIFNRYFLGGRNMEKPHQIDLCISHFMLVKREVFLKVGRWDEDFFVYGEDVDFCWRVKQAGFKIYYLPQFECLHYKGASVGIRKESADITGADPATKLRMKAESVRAMRLFYQKHMYKKYPWILNKMVELGISGILLLRK</sequence>
<gene>
    <name evidence="1" type="ORF">COT50_03860</name>
</gene>
<keyword evidence="1" id="KW-0808">Transferase</keyword>
<dbReference type="InterPro" id="IPR029044">
    <property type="entry name" value="Nucleotide-diphossugar_trans"/>
</dbReference>
<evidence type="ECO:0000313" key="2">
    <source>
        <dbReference type="Proteomes" id="UP000231252"/>
    </source>
</evidence>